<accession>R7TQQ5</accession>
<dbReference type="OrthoDB" id="6499973at2759"/>
<evidence type="ECO:0000256" key="1">
    <source>
        <dbReference type="SAM" id="MobiDB-lite"/>
    </source>
</evidence>
<feature type="transmembrane region" description="Helical" evidence="2">
    <location>
        <begin position="142"/>
        <end position="159"/>
    </location>
</feature>
<reference evidence="4" key="3">
    <citation type="submission" date="2015-06" db="UniProtKB">
        <authorList>
            <consortium name="EnsemblMetazoa"/>
        </authorList>
    </citation>
    <scope>IDENTIFICATION</scope>
</reference>
<reference evidence="5" key="1">
    <citation type="submission" date="2012-12" db="EMBL/GenBank/DDBJ databases">
        <authorList>
            <person name="Hellsten U."/>
            <person name="Grimwood J."/>
            <person name="Chapman J.A."/>
            <person name="Shapiro H."/>
            <person name="Aerts A."/>
            <person name="Otillar R.P."/>
            <person name="Terry A.Y."/>
            <person name="Boore J.L."/>
            <person name="Simakov O."/>
            <person name="Marletaz F."/>
            <person name="Cho S.-J."/>
            <person name="Edsinger-Gonzales E."/>
            <person name="Havlak P."/>
            <person name="Kuo D.-H."/>
            <person name="Larsson T."/>
            <person name="Lv J."/>
            <person name="Arendt D."/>
            <person name="Savage R."/>
            <person name="Osoegawa K."/>
            <person name="de Jong P."/>
            <person name="Lindberg D.R."/>
            <person name="Seaver E.C."/>
            <person name="Weisblat D.A."/>
            <person name="Putnam N.H."/>
            <person name="Grigoriev I.V."/>
            <person name="Rokhsar D.S."/>
        </authorList>
    </citation>
    <scope>NUCLEOTIDE SEQUENCE</scope>
    <source>
        <strain evidence="5">I ESC-2004</strain>
    </source>
</reference>
<name>R7TQQ5_CAPTE</name>
<dbReference type="FunCoup" id="R7TQQ5">
    <property type="interactions" value="16"/>
</dbReference>
<dbReference type="GO" id="GO:0022857">
    <property type="term" value="F:transmembrane transporter activity"/>
    <property type="evidence" value="ECO:0007669"/>
    <property type="project" value="InterPro"/>
</dbReference>
<evidence type="ECO:0000256" key="2">
    <source>
        <dbReference type="SAM" id="Phobius"/>
    </source>
</evidence>
<feature type="transmembrane region" description="Helical" evidence="2">
    <location>
        <begin position="325"/>
        <end position="345"/>
    </location>
</feature>
<keyword evidence="2" id="KW-0812">Transmembrane</keyword>
<feature type="transmembrane region" description="Helical" evidence="2">
    <location>
        <begin position="357"/>
        <end position="377"/>
    </location>
</feature>
<dbReference type="AlphaFoldDB" id="R7TQQ5"/>
<proteinExistence type="predicted"/>
<sequence length="570" mass="62324">MNETPSANGVKDPENRDVNSNENNCLLDQDTGLQGDHVILSSENLKELGATTTPRENTKDFVPADGGYGWLVCFASFWANGTLFGILNTFGIIYVELIEEFGKPGEDIAFKTSWIGALQISMTFFMSPVTSILVDRFGIRKISALGGILATAGMLSSSFVNQIEILYLTYGLLLGLGSSLVYTPSMVILGHYFRRHIGLVNGLVSFGSAVFTAVLSLTLRHLLDGIGLRWTMRVQSLVLATLLICALIWKPQFETKHTELDHYLSSNKSGKCNGFYKWLSKFLNFSIWKNRGYCIWVTGLPIAFIGYFIPFVHLPAHVQQILPGANAGILVMCLGGVSGFSRLFAGKIADMPRVNRIRMQQMSLLLMGIVCSCIPFAQSFGVLVVLVIMMGISDGCLICLLGPIAFDLLGPTGAAQGIGCLLGLMSIPMTAGPPLAGLAYDYMKTYTIAFYASGAPPIIGAIVLFLVPQKKKQDPALDLPAVTITETMAAMSMENLDKLDNEPYDVMYVPGRGHVKFADSEEYFMTRIRYPWRLQNPATQSYICSAPDLTNEVNGGATFKSEPMSLHRVV</sequence>
<dbReference type="EMBL" id="AMQN01011599">
    <property type="status" value="NOT_ANNOTATED_CDS"/>
    <property type="molecule type" value="Genomic_DNA"/>
</dbReference>
<dbReference type="Gene3D" id="1.20.1250.20">
    <property type="entry name" value="MFS general substrate transporter like domains"/>
    <property type="match status" value="2"/>
</dbReference>
<feature type="transmembrane region" description="Helical" evidence="2">
    <location>
        <begin position="165"/>
        <end position="185"/>
    </location>
</feature>
<dbReference type="EMBL" id="KB308972">
    <property type="protein sequence ID" value="ELT95892.1"/>
    <property type="molecule type" value="Genomic_DNA"/>
</dbReference>
<evidence type="ECO:0000313" key="3">
    <source>
        <dbReference type="EMBL" id="ELT95892.1"/>
    </source>
</evidence>
<dbReference type="EnsemblMetazoa" id="CapteT176101">
    <property type="protein sequence ID" value="CapteP176101"/>
    <property type="gene ID" value="CapteG176101"/>
</dbReference>
<dbReference type="Proteomes" id="UP000014760">
    <property type="component" value="Unassembled WGS sequence"/>
</dbReference>
<evidence type="ECO:0000313" key="4">
    <source>
        <dbReference type="EnsemblMetazoa" id="CapteP176101"/>
    </source>
</evidence>
<dbReference type="OMA" id="LSYRIWA"/>
<dbReference type="HOGENOM" id="CLU_001265_59_1_1"/>
<keyword evidence="2" id="KW-0472">Membrane</keyword>
<dbReference type="Pfam" id="PF07690">
    <property type="entry name" value="MFS_1"/>
    <property type="match status" value="1"/>
</dbReference>
<organism evidence="3">
    <name type="scientific">Capitella teleta</name>
    <name type="common">Polychaete worm</name>
    <dbReference type="NCBI Taxonomy" id="283909"/>
    <lineage>
        <taxon>Eukaryota</taxon>
        <taxon>Metazoa</taxon>
        <taxon>Spiralia</taxon>
        <taxon>Lophotrochozoa</taxon>
        <taxon>Annelida</taxon>
        <taxon>Polychaeta</taxon>
        <taxon>Sedentaria</taxon>
        <taxon>Scolecida</taxon>
        <taxon>Capitellidae</taxon>
        <taxon>Capitella</taxon>
    </lineage>
</organism>
<feature type="transmembrane region" description="Helical" evidence="2">
    <location>
        <begin position="114"/>
        <end position="135"/>
    </location>
</feature>
<feature type="region of interest" description="Disordered" evidence="1">
    <location>
        <begin position="1"/>
        <end position="26"/>
    </location>
</feature>
<reference evidence="3 5" key="2">
    <citation type="journal article" date="2013" name="Nature">
        <title>Insights into bilaterian evolution from three spiralian genomes.</title>
        <authorList>
            <person name="Simakov O."/>
            <person name="Marletaz F."/>
            <person name="Cho S.J."/>
            <person name="Edsinger-Gonzales E."/>
            <person name="Havlak P."/>
            <person name="Hellsten U."/>
            <person name="Kuo D.H."/>
            <person name="Larsson T."/>
            <person name="Lv J."/>
            <person name="Arendt D."/>
            <person name="Savage R."/>
            <person name="Osoegawa K."/>
            <person name="de Jong P."/>
            <person name="Grimwood J."/>
            <person name="Chapman J.A."/>
            <person name="Shapiro H."/>
            <person name="Aerts A."/>
            <person name="Otillar R.P."/>
            <person name="Terry A.Y."/>
            <person name="Boore J.L."/>
            <person name="Grigoriev I.V."/>
            <person name="Lindberg D.R."/>
            <person name="Seaver E.C."/>
            <person name="Weisblat D.A."/>
            <person name="Putnam N.H."/>
            <person name="Rokhsar D.S."/>
        </authorList>
    </citation>
    <scope>NUCLEOTIDE SEQUENCE</scope>
    <source>
        <strain evidence="3 5">I ESC-2004</strain>
    </source>
</reference>
<protein>
    <recommendedName>
        <fullName evidence="6">Major facilitator superfamily (MFS) profile domain-containing protein</fullName>
    </recommendedName>
</protein>
<feature type="transmembrane region" description="Helical" evidence="2">
    <location>
        <begin position="230"/>
        <end position="249"/>
    </location>
</feature>
<dbReference type="InterPro" id="IPR011701">
    <property type="entry name" value="MFS"/>
</dbReference>
<evidence type="ECO:0008006" key="6">
    <source>
        <dbReference type="Google" id="ProtNLM"/>
    </source>
</evidence>
<gene>
    <name evidence="3" type="ORF">CAPTEDRAFT_176101</name>
</gene>
<feature type="transmembrane region" description="Helical" evidence="2">
    <location>
        <begin position="197"/>
        <end position="218"/>
    </location>
</feature>
<feature type="transmembrane region" description="Helical" evidence="2">
    <location>
        <begin position="293"/>
        <end position="313"/>
    </location>
</feature>
<evidence type="ECO:0000313" key="5">
    <source>
        <dbReference type="Proteomes" id="UP000014760"/>
    </source>
</evidence>
<dbReference type="PANTHER" id="PTHR11360">
    <property type="entry name" value="MONOCARBOXYLATE TRANSPORTER"/>
    <property type="match status" value="1"/>
</dbReference>
<dbReference type="SUPFAM" id="SSF103473">
    <property type="entry name" value="MFS general substrate transporter"/>
    <property type="match status" value="1"/>
</dbReference>
<keyword evidence="5" id="KW-1185">Reference proteome</keyword>
<dbReference type="InterPro" id="IPR050327">
    <property type="entry name" value="Proton-linked_MCT"/>
</dbReference>
<dbReference type="InterPro" id="IPR036259">
    <property type="entry name" value="MFS_trans_sf"/>
</dbReference>
<keyword evidence="2" id="KW-1133">Transmembrane helix</keyword>
<feature type="transmembrane region" description="Helical" evidence="2">
    <location>
        <begin position="68"/>
        <end position="94"/>
    </location>
</feature>
<dbReference type="PANTHER" id="PTHR11360:SF251">
    <property type="entry name" value="MAJOR FACILITATOR SUPERFAMILY (MFS) PROFILE DOMAIN-CONTAINING PROTEIN"/>
    <property type="match status" value="1"/>
</dbReference>
<feature type="transmembrane region" description="Helical" evidence="2">
    <location>
        <begin position="446"/>
        <end position="467"/>
    </location>
</feature>